<proteinExistence type="predicted"/>
<reference evidence="1" key="1">
    <citation type="submission" date="2018-10" db="EMBL/GenBank/DDBJ databases">
        <authorList>
            <person name="Gruber-Vodicka H."/>
            <person name="Jaeckle O."/>
        </authorList>
    </citation>
    <scope>NUCLEOTIDE SEQUENCE</scope>
</reference>
<name>A0A484H4I9_9ZZZZ</name>
<evidence type="ECO:0000313" key="1">
    <source>
        <dbReference type="EMBL" id="VBB68736.1"/>
    </source>
</evidence>
<sequence length="42" mass="4766">MHQSQDGLEEKTMQVNRICAVKSRILEQATAIRGYSDTVLML</sequence>
<dbReference type="AlphaFoldDB" id="A0A484H4I9"/>
<protein>
    <submittedName>
        <fullName evidence="1">Uncharacterized protein</fullName>
    </submittedName>
</protein>
<accession>A0A484H4I9</accession>
<dbReference type="EMBL" id="LR026963">
    <property type="protein sequence ID" value="VBB68736.1"/>
    <property type="molecule type" value="Genomic_DNA"/>
</dbReference>
<gene>
    <name evidence="1" type="ORF">RIEGSTA812A_PEG_209</name>
</gene>
<organism evidence="1">
    <name type="scientific">invertebrate metagenome</name>
    <dbReference type="NCBI Taxonomy" id="1711999"/>
    <lineage>
        <taxon>unclassified sequences</taxon>
        <taxon>metagenomes</taxon>
        <taxon>organismal metagenomes</taxon>
    </lineage>
</organism>